<keyword evidence="3" id="KW-0378">Hydrolase</keyword>
<comment type="caution">
    <text evidence="1">The sequence shown here is derived from an EMBL/GenBank/DDBJ whole genome shotgun (WGS) entry which is preliminary data.</text>
</comment>
<evidence type="ECO:0000313" key="3">
    <source>
        <dbReference type="EMBL" id="CAL4804587.1"/>
    </source>
</evidence>
<dbReference type="Gene3D" id="3.40.50.300">
    <property type="entry name" value="P-loop containing nucleotide triphosphate hydrolases"/>
    <property type="match status" value="2"/>
</dbReference>
<dbReference type="GO" id="GO:0004386">
    <property type="term" value="F:helicase activity"/>
    <property type="evidence" value="ECO:0007669"/>
    <property type="project" value="UniProtKB-KW"/>
</dbReference>
<dbReference type="Pfam" id="PF13604">
    <property type="entry name" value="AAA_30"/>
    <property type="match status" value="1"/>
</dbReference>
<proteinExistence type="predicted"/>
<dbReference type="EMBL" id="CAMXCT010006626">
    <property type="protein sequence ID" value="CAI4017275.1"/>
    <property type="molecule type" value="Genomic_DNA"/>
</dbReference>
<protein>
    <submittedName>
        <fullName evidence="3">ATP-dependent DNA helicase pif1</fullName>
    </submittedName>
</protein>
<gene>
    <name evidence="1" type="ORF">C1SCF055_LOCUS41933</name>
</gene>
<evidence type="ECO:0000313" key="2">
    <source>
        <dbReference type="EMBL" id="CAL1170650.1"/>
    </source>
</evidence>
<dbReference type="PANTHER" id="PTHR47642">
    <property type="entry name" value="ATP-DEPENDENT DNA HELICASE"/>
    <property type="match status" value="1"/>
</dbReference>
<keyword evidence="3" id="KW-0347">Helicase</keyword>
<keyword evidence="3" id="KW-0547">Nucleotide-binding</keyword>
<keyword evidence="4" id="KW-1185">Reference proteome</keyword>
<reference evidence="2" key="2">
    <citation type="submission" date="2024-04" db="EMBL/GenBank/DDBJ databases">
        <authorList>
            <person name="Chen Y."/>
            <person name="Shah S."/>
            <person name="Dougan E. K."/>
            <person name="Thang M."/>
            <person name="Chan C."/>
        </authorList>
    </citation>
    <scope>NUCLEOTIDE SEQUENCE [LARGE SCALE GENOMIC DNA]</scope>
</reference>
<dbReference type="CDD" id="cd18809">
    <property type="entry name" value="SF1_C_RecD"/>
    <property type="match status" value="1"/>
</dbReference>
<evidence type="ECO:0000313" key="4">
    <source>
        <dbReference type="Proteomes" id="UP001152797"/>
    </source>
</evidence>
<evidence type="ECO:0000313" key="1">
    <source>
        <dbReference type="EMBL" id="CAI4017275.1"/>
    </source>
</evidence>
<dbReference type="Proteomes" id="UP001152797">
    <property type="component" value="Unassembled WGS sequence"/>
</dbReference>
<dbReference type="EMBL" id="CAMXCT030006626">
    <property type="protein sequence ID" value="CAL4804587.1"/>
    <property type="molecule type" value="Genomic_DNA"/>
</dbReference>
<sequence>MASGCPALASWDDRVVLHQTFPDQIGIASSCLLPQVDSSSFNANYPGGRVLYALPTAQQASRVRAKHLEADVDTCSGAFFLYRDAMEVMDCLTQYDMVAVDEISQLSQSDFERIIQMWETADKVPALVFAGDFWQLPGIGKKGEEPTKATDSPRWSMVYQIDLHQMWRCKDNVLKEKLQLLRTAKPSRSQLTNICRGHKAWSGHHEPTAWDLQQLYRSHPHTTIATCTRWAAAKVNDLAIFVLYATRKKRKLETVPVDWEANPDNYDQDNKNQLITGTPPKALEMPLYKGMRLHITRNVNKEADFINGMEATVEAYDAASKCIHAVTKTGRHLAIYPLTDYVEDCGYVTAYPLRPGYASTVHKLQGAELEHITIWLDRRGAKAAAYVAMSRVQHDTDYLLGGKLHRDHFTPVKLHRAKPYKGEFAAKRMGKDPLHSFALRFVCRSGGAKT</sequence>
<dbReference type="EMBL" id="CAMXCT020006626">
    <property type="protein sequence ID" value="CAL1170650.1"/>
    <property type="molecule type" value="Genomic_DNA"/>
</dbReference>
<dbReference type="OrthoDB" id="432761at2759"/>
<reference evidence="1" key="1">
    <citation type="submission" date="2022-10" db="EMBL/GenBank/DDBJ databases">
        <authorList>
            <person name="Chen Y."/>
            <person name="Dougan E. K."/>
            <person name="Chan C."/>
            <person name="Rhodes N."/>
            <person name="Thang M."/>
        </authorList>
    </citation>
    <scope>NUCLEOTIDE SEQUENCE</scope>
</reference>
<keyword evidence="3" id="KW-0067">ATP-binding</keyword>
<feature type="non-terminal residue" evidence="1">
    <location>
        <position position="1"/>
    </location>
</feature>
<name>A0A9P1GKB7_9DINO</name>
<organism evidence="1">
    <name type="scientific">Cladocopium goreaui</name>
    <dbReference type="NCBI Taxonomy" id="2562237"/>
    <lineage>
        <taxon>Eukaryota</taxon>
        <taxon>Sar</taxon>
        <taxon>Alveolata</taxon>
        <taxon>Dinophyceae</taxon>
        <taxon>Suessiales</taxon>
        <taxon>Symbiodiniaceae</taxon>
        <taxon>Cladocopium</taxon>
    </lineage>
</organism>
<dbReference type="InterPro" id="IPR027417">
    <property type="entry name" value="P-loop_NTPase"/>
</dbReference>
<dbReference type="InterPro" id="IPR051055">
    <property type="entry name" value="PIF1_helicase"/>
</dbReference>
<dbReference type="SUPFAM" id="SSF52540">
    <property type="entry name" value="P-loop containing nucleoside triphosphate hydrolases"/>
    <property type="match status" value="1"/>
</dbReference>
<dbReference type="AlphaFoldDB" id="A0A9P1GKB7"/>
<accession>A0A9P1GKB7</accession>